<keyword evidence="12" id="KW-1185">Reference proteome</keyword>
<dbReference type="PROSITE" id="PS51192">
    <property type="entry name" value="HELICASE_ATP_BIND_1"/>
    <property type="match status" value="1"/>
</dbReference>
<organism evidence="11 12">
    <name type="scientific">Tessaracoccus aquimaris</name>
    <dbReference type="NCBI Taxonomy" id="1332264"/>
    <lineage>
        <taxon>Bacteria</taxon>
        <taxon>Bacillati</taxon>
        <taxon>Actinomycetota</taxon>
        <taxon>Actinomycetes</taxon>
        <taxon>Propionibacteriales</taxon>
        <taxon>Propionibacteriaceae</taxon>
        <taxon>Tessaracoccus</taxon>
    </lineage>
</organism>
<dbReference type="STRING" id="1332264.BW730_10130"/>
<dbReference type="InterPro" id="IPR001650">
    <property type="entry name" value="Helicase_C-like"/>
</dbReference>
<accession>A0A1Q2CNV1</accession>
<dbReference type="Gene3D" id="3.40.50.300">
    <property type="entry name" value="P-loop containing nucleotide triphosphate hydrolases"/>
    <property type="match status" value="2"/>
</dbReference>
<evidence type="ECO:0000259" key="9">
    <source>
        <dbReference type="PROSITE" id="PS51194"/>
    </source>
</evidence>
<dbReference type="CDD" id="cd18787">
    <property type="entry name" value="SF2_C_DEAD"/>
    <property type="match status" value="1"/>
</dbReference>
<evidence type="ECO:0008006" key="13">
    <source>
        <dbReference type="Google" id="ProtNLM"/>
    </source>
</evidence>
<dbReference type="AlphaFoldDB" id="A0A1Q2CNV1"/>
<name>A0A1Q2CNV1_9ACTN</name>
<dbReference type="RefSeq" id="WP_077686133.1">
    <property type="nucleotide sequence ID" value="NZ_CP019606.1"/>
</dbReference>
<evidence type="ECO:0000256" key="1">
    <source>
        <dbReference type="ARBA" id="ARBA00022741"/>
    </source>
</evidence>
<keyword evidence="3" id="KW-0347">Helicase</keyword>
<dbReference type="SMART" id="SM00490">
    <property type="entry name" value="HELICc"/>
    <property type="match status" value="1"/>
</dbReference>
<evidence type="ECO:0000256" key="4">
    <source>
        <dbReference type="ARBA" id="ARBA00022840"/>
    </source>
</evidence>
<dbReference type="GO" id="GO:0003676">
    <property type="term" value="F:nucleic acid binding"/>
    <property type="evidence" value="ECO:0007669"/>
    <property type="project" value="InterPro"/>
</dbReference>
<dbReference type="Pfam" id="PF00271">
    <property type="entry name" value="Helicase_C"/>
    <property type="match status" value="1"/>
</dbReference>
<feature type="domain" description="Helicase C-terminal" evidence="9">
    <location>
        <begin position="537"/>
        <end position="680"/>
    </location>
</feature>
<dbReference type="GO" id="GO:0016787">
    <property type="term" value="F:hydrolase activity"/>
    <property type="evidence" value="ECO:0007669"/>
    <property type="project" value="UniProtKB-KW"/>
</dbReference>
<evidence type="ECO:0000259" key="10">
    <source>
        <dbReference type="PROSITE" id="PS51195"/>
    </source>
</evidence>
<dbReference type="EMBL" id="CP019606">
    <property type="protein sequence ID" value="AQP47797.1"/>
    <property type="molecule type" value="Genomic_DNA"/>
</dbReference>
<evidence type="ECO:0000313" key="12">
    <source>
        <dbReference type="Proteomes" id="UP000188145"/>
    </source>
</evidence>
<dbReference type="PROSITE" id="PS51194">
    <property type="entry name" value="HELICASE_CTER"/>
    <property type="match status" value="1"/>
</dbReference>
<dbReference type="SUPFAM" id="SSF52540">
    <property type="entry name" value="P-loop containing nucleoside triphosphate hydrolases"/>
    <property type="match status" value="1"/>
</dbReference>
<dbReference type="InterPro" id="IPR050079">
    <property type="entry name" value="DEAD_box_RNA_helicase"/>
</dbReference>
<feature type="domain" description="Helicase ATP-binding" evidence="8">
    <location>
        <begin position="340"/>
        <end position="511"/>
    </location>
</feature>
<dbReference type="GO" id="GO:0005829">
    <property type="term" value="C:cytosol"/>
    <property type="evidence" value="ECO:0007669"/>
    <property type="project" value="TreeGrafter"/>
</dbReference>
<dbReference type="CDD" id="cd00268">
    <property type="entry name" value="DEADc"/>
    <property type="match status" value="1"/>
</dbReference>
<feature type="domain" description="DEAD-box RNA helicase Q" evidence="10">
    <location>
        <begin position="309"/>
        <end position="337"/>
    </location>
</feature>
<dbReference type="PROSITE" id="PS51195">
    <property type="entry name" value="Q_MOTIF"/>
    <property type="match status" value="1"/>
</dbReference>
<dbReference type="InterPro" id="IPR027417">
    <property type="entry name" value="P-loop_NTPase"/>
</dbReference>
<evidence type="ECO:0000256" key="5">
    <source>
        <dbReference type="ARBA" id="ARBA00038437"/>
    </source>
</evidence>
<evidence type="ECO:0000256" key="6">
    <source>
        <dbReference type="PROSITE-ProRule" id="PRU00552"/>
    </source>
</evidence>
<keyword evidence="1" id="KW-0547">Nucleotide-binding</keyword>
<keyword evidence="4" id="KW-0067">ATP-binding</keyword>
<protein>
    <recommendedName>
        <fullName evidence="13">DEAD/DEAH box helicase</fullName>
    </recommendedName>
</protein>
<comment type="similarity">
    <text evidence="5">Belongs to the DEAD box helicase family.</text>
</comment>
<sequence length="732" mass="81556">MNAPRQKARWSTEKRAAKGKNPSRRKGGGFDAPAGGAMNRKQRRALQFGDTPKTQPREERRDSGSRGRDDRSQDRRDDRGERDGGRGDDRRGRDDRYSSRGRDDRFSGRGRDDRFSRDDRGRGRDDRSSGFRDDRGRDDRSSDSRGRDDRFSGGRDDRYSSNRGRDDRFQGRRDDRNFDDRRRDDRFSGGRDDRYSSNRGRDDRYSGGRDDRYSGNRDDRYKRDDRFQDRREGGDDRREGGYRHERGERRASDRPRFDTRRNHEPRGREDRRRDDRRGNDFEAQGFESEADQMSWSATTVEGVQGDVASGFFELGVAEPLVRVLASQGITEPFPIQSATIGDALAGHDVLGRGRTGSGKTLAFGLPLLTRLAQGTAVGSPRAMILTPTRELALQIADNLSPLAAAVGIDLTLIAGGMSYGPQLRAFERGVDVVVATPGRLIDLLEQGAADLSQVEITVLDEADHMADLGFMTDVRTLLDATGEGQKLLFSATLDDAVDKLVRQYLHDPVTREVDSEKASVTTMVHRPLLVKPHHKNQVTAEIANREGRTVLFARTQMGTDRIAAQLREAGVMAGALHGGLTQGARARILTAFREGSVPVLVATDVAARGIHVDDVTLVLQVDPPHDSKDYLHRAGRTARAGHEGVVATVVLPHQRKLARRLLGQAGVGAEPIDVEPGTPELRDATGARPTSGVSIAEEDYQRLIAPKQQQRRRPDGQRGRGGYRPQRRGPRY</sequence>
<dbReference type="InterPro" id="IPR014001">
    <property type="entry name" value="Helicase_ATP-bd"/>
</dbReference>
<reference evidence="12" key="1">
    <citation type="submission" date="2017-02" db="EMBL/GenBank/DDBJ databases">
        <title>Tessaracoccus aquaemaris sp. nov., isolated from the intestine of a Korean rockfish, Sebastes schlegelii, in a marine aquaculture pond.</title>
        <authorList>
            <person name="Tak E.J."/>
            <person name="Bae J.-W."/>
        </authorList>
    </citation>
    <scope>NUCLEOTIDE SEQUENCE [LARGE SCALE GENOMIC DNA]</scope>
    <source>
        <strain evidence="12">NSG39</strain>
    </source>
</reference>
<proteinExistence type="inferred from homology"/>
<dbReference type="InterPro" id="IPR044742">
    <property type="entry name" value="DEAD/DEAH_RhlB"/>
</dbReference>
<dbReference type="KEGG" id="tes:BW730_10130"/>
<dbReference type="GO" id="GO:0005524">
    <property type="term" value="F:ATP binding"/>
    <property type="evidence" value="ECO:0007669"/>
    <property type="project" value="UniProtKB-KW"/>
</dbReference>
<evidence type="ECO:0000313" key="11">
    <source>
        <dbReference type="EMBL" id="AQP47797.1"/>
    </source>
</evidence>
<dbReference type="InterPro" id="IPR011545">
    <property type="entry name" value="DEAD/DEAH_box_helicase_dom"/>
</dbReference>
<evidence type="ECO:0000256" key="3">
    <source>
        <dbReference type="ARBA" id="ARBA00022806"/>
    </source>
</evidence>
<gene>
    <name evidence="11" type="ORF">BW730_10130</name>
</gene>
<evidence type="ECO:0000256" key="2">
    <source>
        <dbReference type="ARBA" id="ARBA00022801"/>
    </source>
</evidence>
<feature type="short sequence motif" description="Q motif" evidence="6">
    <location>
        <begin position="309"/>
        <end position="337"/>
    </location>
</feature>
<dbReference type="OrthoDB" id="9805696at2"/>
<feature type="compositionally biased region" description="Basic residues" evidence="7">
    <location>
        <begin position="17"/>
        <end position="27"/>
    </location>
</feature>
<feature type="compositionally biased region" description="Basic and acidic residues" evidence="7">
    <location>
        <begin position="55"/>
        <end position="280"/>
    </location>
</feature>
<dbReference type="SMART" id="SM00487">
    <property type="entry name" value="DEXDc"/>
    <property type="match status" value="1"/>
</dbReference>
<dbReference type="Proteomes" id="UP000188145">
    <property type="component" value="Chromosome"/>
</dbReference>
<dbReference type="GO" id="GO:0003724">
    <property type="term" value="F:RNA helicase activity"/>
    <property type="evidence" value="ECO:0007669"/>
    <property type="project" value="InterPro"/>
</dbReference>
<evidence type="ECO:0000256" key="7">
    <source>
        <dbReference type="SAM" id="MobiDB-lite"/>
    </source>
</evidence>
<feature type="region of interest" description="Disordered" evidence="7">
    <location>
        <begin position="669"/>
        <end position="732"/>
    </location>
</feature>
<keyword evidence="2" id="KW-0378">Hydrolase</keyword>
<dbReference type="InterPro" id="IPR014014">
    <property type="entry name" value="RNA_helicase_DEAD_Q_motif"/>
</dbReference>
<feature type="region of interest" description="Disordered" evidence="7">
    <location>
        <begin position="1"/>
        <end position="293"/>
    </location>
</feature>
<evidence type="ECO:0000259" key="8">
    <source>
        <dbReference type="PROSITE" id="PS51192"/>
    </source>
</evidence>
<dbReference type="PANTHER" id="PTHR47959:SF13">
    <property type="entry name" value="ATP-DEPENDENT RNA HELICASE RHLE"/>
    <property type="match status" value="1"/>
</dbReference>
<dbReference type="PANTHER" id="PTHR47959">
    <property type="entry name" value="ATP-DEPENDENT RNA HELICASE RHLE-RELATED"/>
    <property type="match status" value="1"/>
</dbReference>
<dbReference type="Pfam" id="PF00270">
    <property type="entry name" value="DEAD"/>
    <property type="match status" value="1"/>
</dbReference>